<dbReference type="Proteomes" id="UP000826195">
    <property type="component" value="Unassembled WGS sequence"/>
</dbReference>
<feature type="region of interest" description="Disordered" evidence="1">
    <location>
        <begin position="88"/>
        <end position="109"/>
    </location>
</feature>
<reference evidence="3 4" key="1">
    <citation type="journal article" date="2021" name="J. Hered.">
        <title>A chromosome-level genome assembly of the parasitoid wasp, Cotesia glomerata (Hymenoptera: Braconidae).</title>
        <authorList>
            <person name="Pinto B.J."/>
            <person name="Weis J.J."/>
            <person name="Gamble T."/>
            <person name="Ode P.J."/>
            <person name="Paul R."/>
            <person name="Zaspel J.M."/>
        </authorList>
    </citation>
    <scope>NUCLEOTIDE SEQUENCE [LARGE SCALE GENOMIC DNA]</scope>
    <source>
        <strain evidence="3">CgM1</strain>
    </source>
</reference>
<feature type="compositionally biased region" description="Basic and acidic residues" evidence="1">
    <location>
        <begin position="98"/>
        <end position="109"/>
    </location>
</feature>
<proteinExistence type="predicted"/>
<dbReference type="InterPro" id="IPR048998">
    <property type="entry name" value="STPR"/>
</dbReference>
<dbReference type="AlphaFoldDB" id="A0AAV7IGU4"/>
<dbReference type="EMBL" id="JAHXZJ010001864">
    <property type="protein sequence ID" value="KAH0549609.1"/>
    <property type="molecule type" value="Genomic_DNA"/>
</dbReference>
<protein>
    <recommendedName>
        <fullName evidence="2">STPR domain-containing protein</fullName>
    </recommendedName>
</protein>
<organism evidence="3 4">
    <name type="scientific">Cotesia glomerata</name>
    <name type="common">Lepidopteran parasitic wasp</name>
    <name type="synonym">Apanteles glomeratus</name>
    <dbReference type="NCBI Taxonomy" id="32391"/>
    <lineage>
        <taxon>Eukaryota</taxon>
        <taxon>Metazoa</taxon>
        <taxon>Ecdysozoa</taxon>
        <taxon>Arthropoda</taxon>
        <taxon>Hexapoda</taxon>
        <taxon>Insecta</taxon>
        <taxon>Pterygota</taxon>
        <taxon>Neoptera</taxon>
        <taxon>Endopterygota</taxon>
        <taxon>Hymenoptera</taxon>
        <taxon>Apocrita</taxon>
        <taxon>Ichneumonoidea</taxon>
        <taxon>Braconidae</taxon>
        <taxon>Microgastrinae</taxon>
        <taxon>Cotesia</taxon>
    </lineage>
</organism>
<accession>A0AAV7IGU4</accession>
<gene>
    <name evidence="3" type="ORF">KQX54_011096</name>
</gene>
<feature type="domain" description="STPR" evidence="2">
    <location>
        <begin position="13"/>
        <end position="81"/>
    </location>
</feature>
<comment type="caution">
    <text evidence="3">The sequence shown here is derived from an EMBL/GenBank/DDBJ whole genome shotgun (WGS) entry which is preliminary data.</text>
</comment>
<dbReference type="Pfam" id="PF21107">
    <property type="entry name" value="STPRs"/>
    <property type="match status" value="1"/>
</dbReference>
<evidence type="ECO:0000313" key="3">
    <source>
        <dbReference type="EMBL" id="KAH0549609.1"/>
    </source>
</evidence>
<sequence>MKIIRFLQRSYDLDVSRERAAQRVANENNEQRERRLRDLRQRAAQRVATENDKQRERRLRDLRQRAAQRVATKNDEQRERRLQDLRQRATQSIANENDEQRNYRLEEQRRRDGRRRRALELNNYLLTYKCAVAAAAQYHALGPFEILFIHCGVLNLLRNAFLIV</sequence>
<evidence type="ECO:0000259" key="2">
    <source>
        <dbReference type="Pfam" id="PF21107"/>
    </source>
</evidence>
<keyword evidence="4" id="KW-1185">Reference proteome</keyword>
<name>A0AAV7IGU4_COTGL</name>
<evidence type="ECO:0000256" key="1">
    <source>
        <dbReference type="SAM" id="MobiDB-lite"/>
    </source>
</evidence>
<evidence type="ECO:0000313" key="4">
    <source>
        <dbReference type="Proteomes" id="UP000826195"/>
    </source>
</evidence>